<dbReference type="AlphaFoldDB" id="A0A8J5JW49"/>
<name>A0A8J5JW49_HOMAM</name>
<proteinExistence type="predicted"/>
<accession>A0A8J5JW49</accession>
<evidence type="ECO:0000313" key="3">
    <source>
        <dbReference type="Proteomes" id="UP000747542"/>
    </source>
</evidence>
<dbReference type="EMBL" id="JAHLQT010027973">
    <property type="protein sequence ID" value="KAG7162253.1"/>
    <property type="molecule type" value="Genomic_DNA"/>
</dbReference>
<dbReference type="Proteomes" id="UP000747542">
    <property type="component" value="Unassembled WGS sequence"/>
</dbReference>
<keyword evidence="3" id="KW-1185">Reference proteome</keyword>
<organism evidence="2 3">
    <name type="scientific">Homarus americanus</name>
    <name type="common">American lobster</name>
    <dbReference type="NCBI Taxonomy" id="6706"/>
    <lineage>
        <taxon>Eukaryota</taxon>
        <taxon>Metazoa</taxon>
        <taxon>Ecdysozoa</taxon>
        <taxon>Arthropoda</taxon>
        <taxon>Crustacea</taxon>
        <taxon>Multicrustacea</taxon>
        <taxon>Malacostraca</taxon>
        <taxon>Eumalacostraca</taxon>
        <taxon>Eucarida</taxon>
        <taxon>Decapoda</taxon>
        <taxon>Pleocyemata</taxon>
        <taxon>Astacidea</taxon>
        <taxon>Nephropoidea</taxon>
        <taxon>Nephropidae</taxon>
        <taxon>Homarus</taxon>
    </lineage>
</organism>
<keyword evidence="1" id="KW-0812">Transmembrane</keyword>
<protein>
    <submittedName>
        <fullName evidence="2">Uncharacterized protein</fullName>
    </submittedName>
</protein>
<evidence type="ECO:0000256" key="1">
    <source>
        <dbReference type="SAM" id="Phobius"/>
    </source>
</evidence>
<comment type="caution">
    <text evidence="2">The sequence shown here is derived from an EMBL/GenBank/DDBJ whole genome shotgun (WGS) entry which is preliminary data.</text>
</comment>
<sequence>MIRIGYQPTSFPPSLTTPIPYPQLVVGEDTMPEGWDDRHRHRYRDDTYVADDYVCTPTSTVIAAVLTLLVLLCAAVAGSVFFYRTKKRQWQKMGNCDPFPLPPQPKSQFYNSPEVMFRAAYGGFPGQSNLASNMAAFTTQQAVPPMHEDSPQYKE</sequence>
<gene>
    <name evidence="2" type="ORF">Hamer_G024876</name>
</gene>
<reference evidence="2" key="1">
    <citation type="journal article" date="2021" name="Sci. Adv.">
        <title>The American lobster genome reveals insights on longevity, neural, and immune adaptations.</title>
        <authorList>
            <person name="Polinski J.M."/>
            <person name="Zimin A.V."/>
            <person name="Clark K.F."/>
            <person name="Kohn A.B."/>
            <person name="Sadowski N."/>
            <person name="Timp W."/>
            <person name="Ptitsyn A."/>
            <person name="Khanna P."/>
            <person name="Romanova D.Y."/>
            <person name="Williams P."/>
            <person name="Greenwood S.J."/>
            <person name="Moroz L.L."/>
            <person name="Walt D.R."/>
            <person name="Bodnar A.G."/>
        </authorList>
    </citation>
    <scope>NUCLEOTIDE SEQUENCE</scope>
    <source>
        <strain evidence="2">GMGI-L3</strain>
    </source>
</reference>
<evidence type="ECO:0000313" key="2">
    <source>
        <dbReference type="EMBL" id="KAG7162253.1"/>
    </source>
</evidence>
<keyword evidence="1" id="KW-0472">Membrane</keyword>
<feature type="transmembrane region" description="Helical" evidence="1">
    <location>
        <begin position="61"/>
        <end position="83"/>
    </location>
</feature>
<keyword evidence="1" id="KW-1133">Transmembrane helix</keyword>